<name>A0A3L9ZI40_9FLAO</name>
<dbReference type="InterPro" id="IPR032342">
    <property type="entry name" value="DUF4861"/>
</dbReference>
<dbReference type="Proteomes" id="UP000280368">
    <property type="component" value="Unassembled WGS sequence"/>
</dbReference>
<dbReference type="AlphaFoldDB" id="A0A3L9ZI40"/>
<accession>A0A3L9ZI40</accession>
<sequence length="376" mass="42459">MKIQKNFFLTFFLIPFAILAQNKANISIANNTVLERKEAVVAINWNSILSQYPQIDTTNFVVINTVTKKQVPFQLEHKGFPAIQNLLVQVDVKAKSNLKLSVQKGKPQVFAVKTFARYVPERFDDFAWENDKLAYRAYGKALEGTKGDAFGLDIWVKRTDKMILNKRYKSEDYHKDSGDGLDYYHVGFTLGAGNMAPYVKDSVRYSGNYHHWKMMDNGPLRSTFILGYDTWDVDGLKVKATKTISIDAGSQFYKLENVYTYENGKSLPVVAGIIKRPEAGIMSLNEQDGIMGYWEPQHGEDGITGVAVVLTTPVSSIVIDKEQILAKTEVKSNEPIIYYVGGAWNKAGIITNSVQWFDHINRFSKEIKSPLIVTVK</sequence>
<dbReference type="Pfam" id="PF16153">
    <property type="entry name" value="DUF4861"/>
    <property type="match status" value="1"/>
</dbReference>
<keyword evidence="1" id="KW-0732">Signal</keyword>
<evidence type="ECO:0000313" key="2">
    <source>
        <dbReference type="EMBL" id="RMA71627.1"/>
    </source>
</evidence>
<dbReference type="OrthoDB" id="9800230at2"/>
<dbReference type="RefSeq" id="WP_121926561.1">
    <property type="nucleotide sequence ID" value="NZ_CBCSGA010000018.1"/>
</dbReference>
<protein>
    <submittedName>
        <fullName evidence="2">Uncharacterized protein DUF4861</fullName>
    </submittedName>
</protein>
<feature type="signal peptide" evidence="1">
    <location>
        <begin position="1"/>
        <end position="20"/>
    </location>
</feature>
<comment type="caution">
    <text evidence="2">The sequence shown here is derived from an EMBL/GenBank/DDBJ whole genome shotgun (WGS) entry which is preliminary data.</text>
</comment>
<gene>
    <name evidence="2" type="ORF">BC961_3016</name>
</gene>
<keyword evidence="3" id="KW-1185">Reference proteome</keyword>
<proteinExistence type="predicted"/>
<evidence type="ECO:0000313" key="3">
    <source>
        <dbReference type="Proteomes" id="UP000280368"/>
    </source>
</evidence>
<evidence type="ECO:0000256" key="1">
    <source>
        <dbReference type="SAM" id="SignalP"/>
    </source>
</evidence>
<reference evidence="2 3" key="1">
    <citation type="submission" date="2018-10" db="EMBL/GenBank/DDBJ databases">
        <title>Genomic Encyclopedia of Archaeal and Bacterial Type Strains, Phase II (KMG-II): from individual species to whole genera.</title>
        <authorList>
            <person name="Goeker M."/>
        </authorList>
    </citation>
    <scope>NUCLEOTIDE SEQUENCE [LARGE SCALE GENOMIC DNA]</scope>
    <source>
        <strain evidence="2 3">DSM 19727</strain>
    </source>
</reference>
<feature type="chain" id="PRO_5018206269" evidence="1">
    <location>
        <begin position="21"/>
        <end position="376"/>
    </location>
</feature>
<organism evidence="2 3">
    <name type="scientific">Flavobacterium weaverense</name>
    <dbReference type="NCBI Taxonomy" id="271156"/>
    <lineage>
        <taxon>Bacteria</taxon>
        <taxon>Pseudomonadati</taxon>
        <taxon>Bacteroidota</taxon>
        <taxon>Flavobacteriia</taxon>
        <taxon>Flavobacteriales</taxon>
        <taxon>Flavobacteriaceae</taxon>
        <taxon>Flavobacterium</taxon>
    </lineage>
</organism>
<dbReference type="EMBL" id="REFH01000014">
    <property type="protein sequence ID" value="RMA71627.1"/>
    <property type="molecule type" value="Genomic_DNA"/>
</dbReference>